<organism evidence="2 3">
    <name type="scientific">Dendronalium phyllosphericum CENA369</name>
    <dbReference type="NCBI Taxonomy" id="1725256"/>
    <lineage>
        <taxon>Bacteria</taxon>
        <taxon>Bacillati</taxon>
        <taxon>Cyanobacteriota</taxon>
        <taxon>Cyanophyceae</taxon>
        <taxon>Nostocales</taxon>
        <taxon>Nostocaceae</taxon>
        <taxon>Dendronalium</taxon>
        <taxon>Dendronalium phyllosphericum</taxon>
    </lineage>
</organism>
<feature type="region of interest" description="Disordered" evidence="1">
    <location>
        <begin position="200"/>
        <end position="228"/>
    </location>
</feature>
<dbReference type="EMBL" id="JAECZA010000289">
    <property type="protein sequence ID" value="MBH8577471.1"/>
    <property type="molecule type" value="Genomic_DNA"/>
</dbReference>
<reference evidence="2 3" key="1">
    <citation type="journal article" date="2021" name="Int. J. Syst. Evol. Microbiol.">
        <title>Amazonocrinis nigriterrae gen. nov., sp. nov., Atlanticothrix silvestris gen. nov., sp. nov. and Dendronalium phyllosphericum gen. nov., sp. nov., nostocacean cyanobacteria from Brazilian environments.</title>
        <authorList>
            <person name="Alvarenga D.O."/>
            <person name="Andreote A.P.D."/>
            <person name="Branco L.H.Z."/>
            <person name="Delbaje E."/>
            <person name="Cruz R.B."/>
            <person name="Varani A.M."/>
            <person name="Fiore M.F."/>
        </authorList>
    </citation>
    <scope>NUCLEOTIDE SEQUENCE [LARGE SCALE GENOMIC DNA]</scope>
    <source>
        <strain evidence="2 3">CENA369</strain>
    </source>
</reference>
<proteinExistence type="predicted"/>
<name>A0A8J7I7D0_9NOST</name>
<dbReference type="Proteomes" id="UP000662314">
    <property type="component" value="Unassembled WGS sequence"/>
</dbReference>
<dbReference type="NCBIfam" id="NF037963">
    <property type="entry name" value="heterocyst_HetZ"/>
    <property type="match status" value="1"/>
</dbReference>
<dbReference type="AlphaFoldDB" id="A0A8J7I7D0"/>
<evidence type="ECO:0000256" key="1">
    <source>
        <dbReference type="SAM" id="MobiDB-lite"/>
    </source>
</evidence>
<sequence>MNSAATATIPTATIPSVTTQGENSIGVEAIFQLLSQELQQSTKASAQNCHDVATRITTEVYRICSESKRIQASGAIENSAMTLAKHRLQQCLRYYQLGSNRGRVELHSTLSAIIYRYINPPQRQLSYQGRLTIIEDFLQGFYLEALNAFRRENQLGPTYRPQTLLELAEYMAFTERYGKRRIPLPGRQQQLIILRAQTFSQQQPPETNVDIEQAAEGSSNEADGSWEEPAVQQLRSTMATQAAPEPEEDTLRSVVVTELMDYLEQRQQSDCADYFSLRLQDLSTQEIEAVLGLTPRQRDYLQQRFKYHLIRFALLHRWELVHEWLEASLHTNLGLTPQQWQTYTSQLEDKQRSLLELKQQGQPDEKIAKTLGMSTAQLQKRWFKILEQAWEIRNSLVSGSGASTHE</sequence>
<protein>
    <submittedName>
        <fullName evidence="2">Heterocyst differentiation protein HetZ</fullName>
    </submittedName>
</protein>
<keyword evidence="3" id="KW-1185">Reference proteome</keyword>
<dbReference type="InterPro" id="IPR049778">
    <property type="entry name" value="HetZ-like"/>
</dbReference>
<evidence type="ECO:0000313" key="2">
    <source>
        <dbReference type="EMBL" id="MBH8577471.1"/>
    </source>
</evidence>
<accession>A0A8J7I7D0</accession>
<gene>
    <name evidence="2" type="primary">hetZ</name>
    <name evidence="2" type="ORF">I8752_31795</name>
</gene>
<dbReference type="RefSeq" id="WP_214436160.1">
    <property type="nucleotide sequence ID" value="NZ_CAWPUQ010000225.1"/>
</dbReference>
<evidence type="ECO:0000313" key="3">
    <source>
        <dbReference type="Proteomes" id="UP000662314"/>
    </source>
</evidence>
<comment type="caution">
    <text evidence="2">The sequence shown here is derived from an EMBL/GenBank/DDBJ whole genome shotgun (WGS) entry which is preliminary data.</text>
</comment>